<organism evidence="11 12">
    <name type="scientific">Leucobacter tardus</name>
    <dbReference type="NCBI Taxonomy" id="501483"/>
    <lineage>
        <taxon>Bacteria</taxon>
        <taxon>Bacillati</taxon>
        <taxon>Actinomycetota</taxon>
        <taxon>Actinomycetes</taxon>
        <taxon>Micrococcales</taxon>
        <taxon>Microbacteriaceae</taxon>
        <taxon>Leucobacter</taxon>
    </lineage>
</organism>
<dbReference type="AlphaFoldDB" id="A0A939TUL2"/>
<comment type="caution">
    <text evidence="11">The sequence shown here is derived from an EMBL/GenBank/DDBJ whole genome shotgun (WGS) entry which is preliminary data.</text>
</comment>
<dbReference type="SUPFAM" id="SSF55729">
    <property type="entry name" value="Acyl-CoA N-acyltransferases (Nat)"/>
    <property type="match status" value="1"/>
</dbReference>
<keyword evidence="7 9" id="KW-0012">Acyltransferase</keyword>
<dbReference type="EMBL" id="JAGFBF010000005">
    <property type="protein sequence ID" value="MBO2989850.1"/>
    <property type="molecule type" value="Genomic_DNA"/>
</dbReference>
<dbReference type="NCBIfam" id="TIGR02406">
    <property type="entry name" value="ectoine_EctA"/>
    <property type="match status" value="1"/>
</dbReference>
<dbReference type="PROSITE" id="PS51186">
    <property type="entry name" value="GNAT"/>
    <property type="match status" value="1"/>
</dbReference>
<comment type="catalytic activity">
    <reaction evidence="8 9">
        <text>L-2,4-diaminobutanoate + acetyl-CoA = (2S)-4-acetamido-2-aminobutanoate + CoA + H(+)</text>
        <dbReference type="Rhea" id="RHEA:16901"/>
        <dbReference type="ChEBI" id="CHEBI:15378"/>
        <dbReference type="ChEBI" id="CHEBI:57287"/>
        <dbReference type="ChEBI" id="CHEBI:57288"/>
        <dbReference type="ChEBI" id="CHEBI:58761"/>
        <dbReference type="ChEBI" id="CHEBI:58929"/>
        <dbReference type="EC" id="2.3.1.178"/>
    </reaction>
</comment>
<evidence type="ECO:0000256" key="2">
    <source>
        <dbReference type="ARBA" id="ARBA00004978"/>
    </source>
</evidence>
<dbReference type="Proteomes" id="UP000668403">
    <property type="component" value="Unassembled WGS sequence"/>
</dbReference>
<protein>
    <recommendedName>
        <fullName evidence="5 9">L-2,4-diaminobutyric acid acetyltransferase</fullName>
        <shortName evidence="9">DABA acetyltransferase</shortName>
        <ecNumber evidence="4 9">2.3.1.178</ecNumber>
    </recommendedName>
</protein>
<sequence>METVQITDPPLTSTLTPELDIRVPTLDDGQHLWELARDSQVLDLNSSYSYLLWCRDFAETSAIATIDGDPAGFITGYTRPESPDTLMIWQVAVSAEHRGHGLASRMLNRLADWTNAKRLETTITQDNEASQRLFAAFAADRDAQCNRSPLFTGDLYPDSHDTEYLYEIAPLR</sequence>
<evidence type="ECO:0000313" key="12">
    <source>
        <dbReference type="Proteomes" id="UP000668403"/>
    </source>
</evidence>
<evidence type="ECO:0000256" key="1">
    <source>
        <dbReference type="ARBA" id="ARBA00003741"/>
    </source>
</evidence>
<evidence type="ECO:0000256" key="4">
    <source>
        <dbReference type="ARBA" id="ARBA00012355"/>
    </source>
</evidence>
<evidence type="ECO:0000256" key="5">
    <source>
        <dbReference type="ARBA" id="ARBA00017935"/>
    </source>
</evidence>
<comment type="function">
    <text evidence="1 9">Catalyzes the acetylation of L-2,4-diaminobutyrate (DABA) to gamma-N-acetyl-alpha,gamma-diaminobutyric acid (ADABA) with acetyl coenzyme A.</text>
</comment>
<dbReference type="Gene3D" id="3.40.630.30">
    <property type="match status" value="1"/>
</dbReference>
<dbReference type="RefSeq" id="WP_208238410.1">
    <property type="nucleotide sequence ID" value="NZ_BAAAQU010000002.1"/>
</dbReference>
<accession>A0A939TUL2</accession>
<evidence type="ECO:0000256" key="9">
    <source>
        <dbReference type="RuleBase" id="RU365045"/>
    </source>
</evidence>
<evidence type="ECO:0000259" key="10">
    <source>
        <dbReference type="PROSITE" id="PS51186"/>
    </source>
</evidence>
<keyword evidence="6 9" id="KW-0808">Transferase</keyword>
<dbReference type="CDD" id="cd04301">
    <property type="entry name" value="NAT_SF"/>
    <property type="match status" value="1"/>
</dbReference>
<dbReference type="GO" id="GO:0033816">
    <property type="term" value="F:diaminobutyrate acetyltransferase activity"/>
    <property type="evidence" value="ECO:0007669"/>
    <property type="project" value="UniProtKB-EC"/>
</dbReference>
<dbReference type="EC" id="2.3.1.178" evidence="4 9"/>
<evidence type="ECO:0000256" key="3">
    <source>
        <dbReference type="ARBA" id="ARBA00010712"/>
    </source>
</evidence>
<reference evidence="11" key="1">
    <citation type="submission" date="2021-03" db="EMBL/GenBank/DDBJ databases">
        <title>Leucobacter chromiisoli sp. nov., isolated from chromium-containing soil of chemical plant.</title>
        <authorList>
            <person name="Xu Z."/>
        </authorList>
    </citation>
    <scope>NUCLEOTIDE SEQUENCE</scope>
    <source>
        <strain evidence="11">K 70/01</strain>
    </source>
</reference>
<comment type="pathway">
    <text evidence="2 9">Amine and polyamine biosynthesis; ectoine biosynthesis; L-ectoine from L-aspartate 4-semialdehyde: step 2/3.</text>
</comment>
<name>A0A939TUL2_9MICO</name>
<dbReference type="InterPro" id="IPR000182">
    <property type="entry name" value="GNAT_dom"/>
</dbReference>
<dbReference type="InterPro" id="IPR012772">
    <property type="entry name" value="Ectoine_EctA"/>
</dbReference>
<evidence type="ECO:0000313" key="11">
    <source>
        <dbReference type="EMBL" id="MBO2989850.1"/>
    </source>
</evidence>
<dbReference type="Pfam" id="PF00583">
    <property type="entry name" value="Acetyltransf_1"/>
    <property type="match status" value="1"/>
</dbReference>
<evidence type="ECO:0000256" key="6">
    <source>
        <dbReference type="ARBA" id="ARBA00022679"/>
    </source>
</evidence>
<feature type="domain" description="N-acetyltransferase" evidence="10">
    <location>
        <begin position="19"/>
        <end position="172"/>
    </location>
</feature>
<evidence type="ECO:0000256" key="7">
    <source>
        <dbReference type="ARBA" id="ARBA00023315"/>
    </source>
</evidence>
<evidence type="ECO:0000256" key="8">
    <source>
        <dbReference type="ARBA" id="ARBA00048924"/>
    </source>
</evidence>
<comment type="similarity">
    <text evidence="3 9">Belongs to the acetyltransferase family. EctA subfamily.</text>
</comment>
<dbReference type="GO" id="GO:0019491">
    <property type="term" value="P:ectoine biosynthetic process"/>
    <property type="evidence" value="ECO:0007669"/>
    <property type="project" value="InterPro"/>
</dbReference>
<gene>
    <name evidence="9 11" type="primary">ectA</name>
    <name evidence="11" type="ORF">J4H85_07560</name>
</gene>
<keyword evidence="12" id="KW-1185">Reference proteome</keyword>
<dbReference type="InterPro" id="IPR016181">
    <property type="entry name" value="Acyl_CoA_acyltransferase"/>
</dbReference>
<proteinExistence type="inferred from homology"/>